<proteinExistence type="predicted"/>
<dbReference type="Proteomes" id="UP001732700">
    <property type="component" value="Chromosome 6C"/>
</dbReference>
<evidence type="ECO:0000313" key="2">
    <source>
        <dbReference type="Proteomes" id="UP001732700"/>
    </source>
</evidence>
<evidence type="ECO:0000313" key="1">
    <source>
        <dbReference type="EnsemblPlants" id="AVESA.00010b.r2.6CG1115230.1.CDS"/>
    </source>
</evidence>
<accession>A0ACD5Z8Q5</accession>
<reference evidence="1" key="2">
    <citation type="submission" date="2025-09" db="UniProtKB">
        <authorList>
            <consortium name="EnsemblPlants"/>
        </authorList>
    </citation>
    <scope>IDENTIFICATION</scope>
</reference>
<organism evidence="1 2">
    <name type="scientific">Avena sativa</name>
    <name type="common">Oat</name>
    <dbReference type="NCBI Taxonomy" id="4498"/>
    <lineage>
        <taxon>Eukaryota</taxon>
        <taxon>Viridiplantae</taxon>
        <taxon>Streptophyta</taxon>
        <taxon>Embryophyta</taxon>
        <taxon>Tracheophyta</taxon>
        <taxon>Spermatophyta</taxon>
        <taxon>Magnoliopsida</taxon>
        <taxon>Liliopsida</taxon>
        <taxon>Poales</taxon>
        <taxon>Poaceae</taxon>
        <taxon>BOP clade</taxon>
        <taxon>Pooideae</taxon>
        <taxon>Poodae</taxon>
        <taxon>Poeae</taxon>
        <taxon>Poeae Chloroplast Group 1 (Aveneae type)</taxon>
        <taxon>Aveninae</taxon>
        <taxon>Avena</taxon>
    </lineage>
</organism>
<keyword evidence="2" id="KW-1185">Reference proteome</keyword>
<sequence length="921" mass="104952">MGEIVSVSMGVMNPLLLKLASLMGDEYKKLKGVKKQASFLISELSAMKAALEKLELMDELDSQAKDWRGHVREMSYDMEDCIYDFTCDLGDANAKQSFIKKNIRRFKYLGARHQIAQHIEDLKALALEANERRMRYKIDDRTNPSSGIVLVDPRISAIYKEAAGLVGIDGPKKELVNWLTDNEKKLKVVSIVGFRGLGKTTLAKQVYDEMRGKFICQAFVSVSQRPDMISLLSGLQLKLGARKEESSRAWETQDIIDNIRKRLTRRRYLIIVDDLWDQSAWNIISCAFTENGNGSRVIVTTRVDDVAVWACSNDRECIYRMKPLKEEDSRVLFFNRIFGSGDGCPPNLKEVSAQILRKCGGLPLAIITIASLLANCQVRSRDEWESIRNSLGAQLSVKPTLEEMRSILNLSYIHMPLHLRPCFMYLGMYPEDREIQRDDLVRLWVAEDFVSNLHGQDLEVAAKSYFNELINRSLILPERNEHGELMSCRVHDMMLDLILSKCAEDNFITVERSHKEMARDGWKYKVRCISLNLSGGVAEDGAASGTIGSSLKKIRSIAWFGESKYILPLLHFKYLRVILFEIPWEGWQEKIDLRAINQLFQLKYLKVSANQVVRLPTKMQGLVHLETLELGYTWTEIPLDIVHLPRLTHLIVLNVIELPHGTRNMKSLRTLDGFNAGRSSMDNIRGLAALTNLRSLRLQLSSRETRDKLAALVSSIVMLHNLRYLRIDGYYKYENSLLDWLSDPPHYIMVLELPGVTFPRVPSWFGSLQSLRRLELCVWETSTEEVRFIGELPPLVYLGLEVMSFDTAVIFSTGIFPVLEDFKCISRDDATAYLAFEAGAMPKLRRLELEFDDDRWGGATPAGLEQLLSLDHIDAHIFSSDFEGFPIQVYRDAESAFGKAARVHPNCPSFTIHEHDYGLFG</sequence>
<protein>
    <submittedName>
        <fullName evidence="1">Uncharacterized protein</fullName>
    </submittedName>
</protein>
<reference evidence="1" key="1">
    <citation type="submission" date="2021-05" db="EMBL/GenBank/DDBJ databases">
        <authorList>
            <person name="Scholz U."/>
            <person name="Mascher M."/>
            <person name="Fiebig A."/>
        </authorList>
    </citation>
    <scope>NUCLEOTIDE SEQUENCE [LARGE SCALE GENOMIC DNA]</scope>
</reference>
<dbReference type="EnsemblPlants" id="AVESA.00010b.r2.6CG1115230.1">
    <property type="protein sequence ID" value="AVESA.00010b.r2.6CG1115230.1.CDS"/>
    <property type="gene ID" value="AVESA.00010b.r2.6CG1115230"/>
</dbReference>
<name>A0ACD5Z8Q5_AVESA</name>